<dbReference type="EMBL" id="PREZ01000001">
    <property type="protein sequence ID" value="PPA71926.1"/>
    <property type="molecule type" value="Genomic_DNA"/>
</dbReference>
<accession>A0A2S5GG03</accession>
<comment type="caution">
    <text evidence="1">The sequence shown here is derived from an EMBL/GenBank/DDBJ whole genome shotgun (WGS) entry which is preliminary data.</text>
</comment>
<reference evidence="1 2" key="1">
    <citation type="submission" date="2018-02" db="EMBL/GenBank/DDBJ databases">
        <title>Jeotgalibacillus proteolyticum sp. nov. a protease producing bacterium isolated from ocean sediments of Laizhou Bay.</title>
        <authorList>
            <person name="Li Y."/>
        </authorList>
    </citation>
    <scope>NUCLEOTIDE SEQUENCE [LARGE SCALE GENOMIC DNA]</scope>
    <source>
        <strain evidence="1 2">22-7</strain>
    </source>
</reference>
<evidence type="ECO:0000313" key="2">
    <source>
        <dbReference type="Proteomes" id="UP000239047"/>
    </source>
</evidence>
<sequence>MRTFQSVLSEAIMYDQQNITYMIVALRKQNLISMNDQYNPEIFQEVDEKIYAAEKERALFTRKSVKPYACKITENKFVFVLAHNKQDATYAAQDYSGKKVTKIFLYDLDYGLTKGETFTSFRELKKYHDHFPVVVGDYEPRMYQSALSNKKIAN</sequence>
<protein>
    <submittedName>
        <fullName evidence="1">Uncharacterized protein</fullName>
    </submittedName>
</protein>
<keyword evidence="2" id="KW-1185">Reference proteome</keyword>
<evidence type="ECO:0000313" key="1">
    <source>
        <dbReference type="EMBL" id="PPA71926.1"/>
    </source>
</evidence>
<gene>
    <name evidence="1" type="ORF">C4B60_00685</name>
</gene>
<dbReference type="OrthoDB" id="2880076at2"/>
<dbReference type="Proteomes" id="UP000239047">
    <property type="component" value="Unassembled WGS sequence"/>
</dbReference>
<dbReference type="RefSeq" id="WP_104055706.1">
    <property type="nucleotide sequence ID" value="NZ_PREZ01000001.1"/>
</dbReference>
<proteinExistence type="predicted"/>
<name>A0A2S5GG03_9BACL</name>
<organism evidence="1 2">
    <name type="scientific">Jeotgalibacillus proteolyticus</name>
    <dbReference type="NCBI Taxonomy" id="2082395"/>
    <lineage>
        <taxon>Bacteria</taxon>
        <taxon>Bacillati</taxon>
        <taxon>Bacillota</taxon>
        <taxon>Bacilli</taxon>
        <taxon>Bacillales</taxon>
        <taxon>Caryophanaceae</taxon>
        <taxon>Jeotgalibacillus</taxon>
    </lineage>
</organism>
<dbReference type="AlphaFoldDB" id="A0A2S5GG03"/>